<name>W9WMU8_9EURO</name>
<dbReference type="AlphaFoldDB" id="W9WMU8"/>
<dbReference type="VEuPathDB" id="FungiDB:A1O7_03911"/>
<feature type="transmembrane region" description="Helical" evidence="2">
    <location>
        <begin position="36"/>
        <end position="58"/>
    </location>
</feature>
<evidence type="ECO:0000313" key="5">
    <source>
        <dbReference type="Proteomes" id="UP000019473"/>
    </source>
</evidence>
<evidence type="ECO:0000256" key="2">
    <source>
        <dbReference type="SAM" id="Phobius"/>
    </source>
</evidence>
<feature type="transmembrane region" description="Helical" evidence="2">
    <location>
        <begin position="115"/>
        <end position="133"/>
    </location>
</feature>
<keyword evidence="5" id="KW-1185">Reference proteome</keyword>
<dbReference type="eggNOG" id="ENOG502SN6X">
    <property type="taxonomic scope" value="Eukaryota"/>
</dbReference>
<dbReference type="PANTHER" id="PTHR42109:SF3">
    <property type="entry name" value="INTEGRAL MEMBRANE PROTEIN (AFU_ORTHOLOGUE AFUA_5G00100)"/>
    <property type="match status" value="1"/>
</dbReference>
<keyword evidence="2" id="KW-1133">Transmembrane helix</keyword>
<sequence>MTLNATTKLSIAELAIYIVLLQPTLWLLYKHGRAALMAFIYLIAFEILRIVAAGIQIANRNSPHPTESGAVVSSIGLSPLLLALAGFLNLLYLYNGPMDRKPSPLQARITGGGTHLGAVTGVVLVALGATKLFGQNTTPSDITTGYTMLKVGAIILLATWMALTFVCLPLFGKLKSQPILGLLMVSACAFIGVRAVYSVVYAFDHTNSLSPFTGSFVVKLVLIFLAQLLAALSLVAVAFLTRDGGKQRARRPGSRHQNVESQDSSVPMTARGYK</sequence>
<dbReference type="HOGENOM" id="CLU_064985_3_0_1"/>
<dbReference type="OrthoDB" id="2560628at2759"/>
<keyword evidence="2" id="KW-0812">Transmembrane</keyword>
<gene>
    <name evidence="4" type="ORF">A1O7_03911</name>
</gene>
<feature type="transmembrane region" description="Helical" evidence="2">
    <location>
        <begin position="70"/>
        <end position="94"/>
    </location>
</feature>
<evidence type="ECO:0000313" key="4">
    <source>
        <dbReference type="EMBL" id="EXJ59764.1"/>
    </source>
</evidence>
<protein>
    <recommendedName>
        <fullName evidence="3">DUF7702 domain-containing protein</fullName>
    </recommendedName>
</protein>
<dbReference type="Proteomes" id="UP000019473">
    <property type="component" value="Unassembled WGS sequence"/>
</dbReference>
<dbReference type="Pfam" id="PF24800">
    <property type="entry name" value="DUF7702"/>
    <property type="match status" value="1"/>
</dbReference>
<dbReference type="InterPro" id="IPR056119">
    <property type="entry name" value="DUF7702"/>
</dbReference>
<feature type="transmembrane region" description="Helical" evidence="2">
    <location>
        <begin position="220"/>
        <end position="241"/>
    </location>
</feature>
<accession>W9WMU8</accession>
<feature type="transmembrane region" description="Helical" evidence="2">
    <location>
        <begin position="153"/>
        <end position="172"/>
    </location>
</feature>
<keyword evidence="2" id="KW-0472">Membrane</keyword>
<feature type="region of interest" description="Disordered" evidence="1">
    <location>
        <begin position="246"/>
        <end position="274"/>
    </location>
</feature>
<evidence type="ECO:0000256" key="1">
    <source>
        <dbReference type="SAM" id="MobiDB-lite"/>
    </source>
</evidence>
<feature type="domain" description="DUF7702" evidence="3">
    <location>
        <begin position="4"/>
        <end position="240"/>
    </location>
</feature>
<organism evidence="4 5">
    <name type="scientific">Cladophialophora yegresii CBS 114405</name>
    <dbReference type="NCBI Taxonomy" id="1182544"/>
    <lineage>
        <taxon>Eukaryota</taxon>
        <taxon>Fungi</taxon>
        <taxon>Dikarya</taxon>
        <taxon>Ascomycota</taxon>
        <taxon>Pezizomycotina</taxon>
        <taxon>Eurotiomycetes</taxon>
        <taxon>Chaetothyriomycetidae</taxon>
        <taxon>Chaetothyriales</taxon>
        <taxon>Herpotrichiellaceae</taxon>
        <taxon>Cladophialophora</taxon>
    </lineage>
</organism>
<dbReference type="EMBL" id="AMGW01000003">
    <property type="protein sequence ID" value="EXJ59764.1"/>
    <property type="molecule type" value="Genomic_DNA"/>
</dbReference>
<feature type="compositionally biased region" description="Polar residues" evidence="1">
    <location>
        <begin position="255"/>
        <end position="267"/>
    </location>
</feature>
<dbReference type="GeneID" id="19178502"/>
<reference evidence="4 5" key="1">
    <citation type="submission" date="2013-03" db="EMBL/GenBank/DDBJ databases">
        <title>The Genome Sequence of Cladophialophora yegresii CBS 114405.</title>
        <authorList>
            <consortium name="The Broad Institute Genomics Platform"/>
            <person name="Cuomo C."/>
            <person name="de Hoog S."/>
            <person name="Gorbushina A."/>
            <person name="Walker B."/>
            <person name="Young S.K."/>
            <person name="Zeng Q."/>
            <person name="Gargeya S."/>
            <person name="Fitzgerald M."/>
            <person name="Haas B."/>
            <person name="Abouelleil A."/>
            <person name="Allen A.W."/>
            <person name="Alvarado L."/>
            <person name="Arachchi H.M."/>
            <person name="Berlin A.M."/>
            <person name="Chapman S.B."/>
            <person name="Gainer-Dewar J."/>
            <person name="Goldberg J."/>
            <person name="Griggs A."/>
            <person name="Gujja S."/>
            <person name="Hansen M."/>
            <person name="Howarth C."/>
            <person name="Imamovic A."/>
            <person name="Ireland A."/>
            <person name="Larimer J."/>
            <person name="McCowan C."/>
            <person name="Murphy C."/>
            <person name="Pearson M."/>
            <person name="Poon T.W."/>
            <person name="Priest M."/>
            <person name="Roberts A."/>
            <person name="Saif S."/>
            <person name="Shea T."/>
            <person name="Sisk P."/>
            <person name="Sykes S."/>
            <person name="Wortman J."/>
            <person name="Nusbaum C."/>
            <person name="Birren B."/>
        </authorList>
    </citation>
    <scope>NUCLEOTIDE SEQUENCE [LARGE SCALE GENOMIC DNA]</scope>
    <source>
        <strain evidence="4 5">CBS 114405</strain>
    </source>
</reference>
<dbReference type="PANTHER" id="PTHR42109">
    <property type="entry name" value="UNPLACED GENOMIC SCAFFOLD UM_SCAF_CONTIG_1.265, WHOLE GENOME SHOTGUN SEQUENCE"/>
    <property type="match status" value="1"/>
</dbReference>
<comment type="caution">
    <text evidence="4">The sequence shown here is derived from an EMBL/GenBank/DDBJ whole genome shotgun (WGS) entry which is preliminary data.</text>
</comment>
<evidence type="ECO:0000259" key="3">
    <source>
        <dbReference type="Pfam" id="PF24800"/>
    </source>
</evidence>
<dbReference type="RefSeq" id="XP_007756117.1">
    <property type="nucleotide sequence ID" value="XM_007757927.1"/>
</dbReference>
<feature type="transmembrane region" description="Helical" evidence="2">
    <location>
        <begin position="12"/>
        <end position="29"/>
    </location>
</feature>
<proteinExistence type="predicted"/>
<feature type="transmembrane region" description="Helical" evidence="2">
    <location>
        <begin position="179"/>
        <end position="200"/>
    </location>
</feature>